<feature type="non-terminal residue" evidence="1">
    <location>
        <position position="1"/>
    </location>
</feature>
<keyword evidence="2" id="KW-1185">Reference proteome</keyword>
<dbReference type="Proteomes" id="UP000789901">
    <property type="component" value="Unassembled WGS sequence"/>
</dbReference>
<organism evidence="1 2">
    <name type="scientific">Gigaspora margarita</name>
    <dbReference type="NCBI Taxonomy" id="4874"/>
    <lineage>
        <taxon>Eukaryota</taxon>
        <taxon>Fungi</taxon>
        <taxon>Fungi incertae sedis</taxon>
        <taxon>Mucoromycota</taxon>
        <taxon>Glomeromycotina</taxon>
        <taxon>Glomeromycetes</taxon>
        <taxon>Diversisporales</taxon>
        <taxon>Gigasporaceae</taxon>
        <taxon>Gigaspora</taxon>
    </lineage>
</organism>
<evidence type="ECO:0000313" key="2">
    <source>
        <dbReference type="Proteomes" id="UP000789901"/>
    </source>
</evidence>
<reference evidence="1 2" key="1">
    <citation type="submission" date="2021-06" db="EMBL/GenBank/DDBJ databases">
        <authorList>
            <person name="Kallberg Y."/>
            <person name="Tangrot J."/>
            <person name="Rosling A."/>
        </authorList>
    </citation>
    <scope>NUCLEOTIDE SEQUENCE [LARGE SCALE GENOMIC DNA]</scope>
    <source>
        <strain evidence="1 2">120-4 pot B 10/14</strain>
    </source>
</reference>
<proteinExistence type="predicted"/>
<comment type="caution">
    <text evidence="1">The sequence shown here is derived from an EMBL/GenBank/DDBJ whole genome shotgun (WGS) entry which is preliminary data.</text>
</comment>
<name>A0ABN7XFT6_GIGMA</name>
<dbReference type="EMBL" id="CAJVQB010132396">
    <property type="protein sequence ID" value="CAG8854032.1"/>
    <property type="molecule type" value="Genomic_DNA"/>
</dbReference>
<accession>A0ABN7XFT6</accession>
<sequence>LIISYLMEEETQYMNFLNDQVKKTKEFNRTIVNQEVLVQYTSVEEKTKQDLSKKKKILLVSECRTMDYRIEEILEQAKHFRENHKKMLKLFKH</sequence>
<protein>
    <submittedName>
        <fullName evidence="1">41702_t:CDS:1</fullName>
    </submittedName>
</protein>
<evidence type="ECO:0000313" key="1">
    <source>
        <dbReference type="EMBL" id="CAG8854032.1"/>
    </source>
</evidence>
<gene>
    <name evidence="1" type="ORF">GMARGA_LOCUS42853</name>
</gene>
<feature type="non-terminal residue" evidence="1">
    <location>
        <position position="93"/>
    </location>
</feature>